<dbReference type="InParanoid" id="A0A078AD37"/>
<protein>
    <submittedName>
        <fullName evidence="2">Uncharacterized protein</fullName>
    </submittedName>
</protein>
<keyword evidence="3" id="KW-1185">Reference proteome</keyword>
<feature type="region of interest" description="Disordered" evidence="1">
    <location>
        <begin position="249"/>
        <end position="277"/>
    </location>
</feature>
<sequence length="298" mass="34613">MKRLLQNLEQQPSGQQFQRPPLSRPGQQQKPAIQISKVGQGAANPNSRIRRQNSHLGQIAKNIMSGNSIIDQDAQKFNIQAIKENLIIGSNLHQRQSHSQNRNNYGNNIRGQQSKEIDFSGWKKSTSSNLSQRQLNRKPSNKGINDDIDLNLDQKQQQNYPKPQAPVQQLGIDTLNDYMKKQAKIQNKNSQAFNPFLKQQQPQQQSQTYYGQNDYNQNIQEDLFEDYESQQEFQMFQNQHQMNENINYSNPHEQQYQPQYQPQKRNLPPKNVAGTGSQSEREVFFKKLREAAQHINQN</sequence>
<dbReference type="AlphaFoldDB" id="A0A078AD37"/>
<evidence type="ECO:0000313" key="3">
    <source>
        <dbReference type="Proteomes" id="UP000039865"/>
    </source>
</evidence>
<evidence type="ECO:0000313" key="2">
    <source>
        <dbReference type="EMBL" id="CDW80155.1"/>
    </source>
</evidence>
<feature type="compositionally biased region" description="Polar residues" evidence="1">
    <location>
        <begin position="7"/>
        <end position="18"/>
    </location>
</feature>
<reference evidence="2 3" key="1">
    <citation type="submission" date="2014-06" db="EMBL/GenBank/DDBJ databases">
        <authorList>
            <person name="Swart Estienne"/>
        </authorList>
    </citation>
    <scope>NUCLEOTIDE SEQUENCE [LARGE SCALE GENOMIC DNA]</scope>
    <source>
        <strain evidence="2 3">130c</strain>
    </source>
</reference>
<accession>A0A078AD37</accession>
<dbReference type="Proteomes" id="UP000039865">
    <property type="component" value="Unassembled WGS sequence"/>
</dbReference>
<name>A0A078AD37_STYLE</name>
<feature type="region of interest" description="Disordered" evidence="1">
    <location>
        <begin position="1"/>
        <end position="48"/>
    </location>
</feature>
<evidence type="ECO:0000256" key="1">
    <source>
        <dbReference type="SAM" id="MobiDB-lite"/>
    </source>
</evidence>
<organism evidence="2 3">
    <name type="scientific">Stylonychia lemnae</name>
    <name type="common">Ciliate</name>
    <dbReference type="NCBI Taxonomy" id="5949"/>
    <lineage>
        <taxon>Eukaryota</taxon>
        <taxon>Sar</taxon>
        <taxon>Alveolata</taxon>
        <taxon>Ciliophora</taxon>
        <taxon>Intramacronucleata</taxon>
        <taxon>Spirotrichea</taxon>
        <taxon>Stichotrichia</taxon>
        <taxon>Sporadotrichida</taxon>
        <taxon>Oxytrichidae</taxon>
        <taxon>Stylonychinae</taxon>
        <taxon>Stylonychia</taxon>
    </lineage>
</organism>
<feature type="compositionally biased region" description="Polar residues" evidence="1">
    <location>
        <begin position="123"/>
        <end position="134"/>
    </location>
</feature>
<dbReference type="EMBL" id="CCKQ01008689">
    <property type="protein sequence ID" value="CDW80155.1"/>
    <property type="molecule type" value="Genomic_DNA"/>
</dbReference>
<feature type="region of interest" description="Disordered" evidence="1">
    <location>
        <begin position="122"/>
        <end position="148"/>
    </location>
</feature>
<proteinExistence type="predicted"/>
<feature type="compositionally biased region" description="Low complexity" evidence="1">
    <location>
        <begin position="254"/>
        <end position="263"/>
    </location>
</feature>
<gene>
    <name evidence="2" type="primary">Contig2184.g2348</name>
    <name evidence="2" type="ORF">STYLEM_9151</name>
</gene>